<feature type="transmembrane region" description="Helical" evidence="2">
    <location>
        <begin position="41"/>
        <end position="59"/>
    </location>
</feature>
<gene>
    <name evidence="3" type="ORF">FOB72_24305</name>
</gene>
<keyword evidence="2" id="KW-0472">Membrane</keyword>
<feature type="region of interest" description="Disordered" evidence="1">
    <location>
        <begin position="68"/>
        <end position="88"/>
    </location>
</feature>
<feature type="compositionally biased region" description="Basic and acidic residues" evidence="1">
    <location>
        <begin position="79"/>
        <end position="88"/>
    </location>
</feature>
<sequence length="88" mass="9328">MSGDRKATGTFLWIYGAPLWLAAIGLVGLAAALFADGIWDWISWIALGAMTATGLWYALKPAARAREAAPSRAATLPGAEREPRADGR</sequence>
<evidence type="ECO:0000313" key="4">
    <source>
        <dbReference type="Proteomes" id="UP000322822"/>
    </source>
</evidence>
<keyword evidence="2" id="KW-0812">Transmembrane</keyword>
<dbReference type="RefSeq" id="WP_150375221.1">
    <property type="nucleotide sequence ID" value="NZ_CP044067.1"/>
</dbReference>
<keyword evidence="2" id="KW-1133">Transmembrane helix</keyword>
<evidence type="ECO:0000313" key="3">
    <source>
        <dbReference type="EMBL" id="QET05162.1"/>
    </source>
</evidence>
<reference evidence="3 4" key="1">
    <citation type="submission" date="2019-09" db="EMBL/GenBank/DDBJ databases">
        <title>FDA dAtabase for Regulatory Grade micrObial Sequences (FDA-ARGOS): Supporting development and validation of Infectious Disease Dx tests.</title>
        <authorList>
            <person name="Sciortino C."/>
            <person name="Tallon L."/>
            <person name="Sadzewicz L."/>
            <person name="Vavikolanu K."/>
            <person name="Mehta A."/>
            <person name="Aluvathingal J."/>
            <person name="Nadendla S."/>
            <person name="Nandy P."/>
            <person name="Geyer C."/>
            <person name="Yan Y."/>
            <person name="Sichtig H."/>
        </authorList>
    </citation>
    <scope>NUCLEOTIDE SEQUENCE [LARGE SCALE GENOMIC DNA]</scope>
    <source>
        <strain evidence="3 4">FDAARGOS_664</strain>
    </source>
</reference>
<protein>
    <recommendedName>
        <fullName evidence="5">DUF4175 domain-containing protein</fullName>
    </recommendedName>
</protein>
<name>A0A5P2HAQ0_9BURK</name>
<accession>A0A5P2HAQ0</accession>
<evidence type="ECO:0000256" key="2">
    <source>
        <dbReference type="SAM" id="Phobius"/>
    </source>
</evidence>
<evidence type="ECO:0000256" key="1">
    <source>
        <dbReference type="SAM" id="MobiDB-lite"/>
    </source>
</evidence>
<dbReference type="AlphaFoldDB" id="A0A5P2HAQ0"/>
<dbReference type="Proteomes" id="UP000322822">
    <property type="component" value="Chromosome 2"/>
</dbReference>
<organism evidence="3 4">
    <name type="scientific">Cupriavidus pauculus</name>
    <dbReference type="NCBI Taxonomy" id="82633"/>
    <lineage>
        <taxon>Bacteria</taxon>
        <taxon>Pseudomonadati</taxon>
        <taxon>Pseudomonadota</taxon>
        <taxon>Betaproteobacteria</taxon>
        <taxon>Burkholderiales</taxon>
        <taxon>Burkholderiaceae</taxon>
        <taxon>Cupriavidus</taxon>
    </lineage>
</organism>
<evidence type="ECO:0008006" key="5">
    <source>
        <dbReference type="Google" id="ProtNLM"/>
    </source>
</evidence>
<dbReference type="EMBL" id="CP044067">
    <property type="protein sequence ID" value="QET05162.1"/>
    <property type="molecule type" value="Genomic_DNA"/>
</dbReference>
<feature type="transmembrane region" description="Helical" evidence="2">
    <location>
        <begin position="12"/>
        <end position="35"/>
    </location>
</feature>
<proteinExistence type="predicted"/>